<organism evidence="3 4">
    <name type="scientific">Pseudanabaena catenata USMAC16</name>
    <dbReference type="NCBI Taxonomy" id="1855837"/>
    <lineage>
        <taxon>Bacteria</taxon>
        <taxon>Bacillati</taxon>
        <taxon>Cyanobacteriota</taxon>
        <taxon>Cyanophyceae</taxon>
        <taxon>Pseudanabaenales</taxon>
        <taxon>Pseudanabaenaceae</taxon>
        <taxon>Pseudanabaena</taxon>
    </lineage>
</organism>
<proteinExistence type="predicted"/>
<dbReference type="EMBL" id="VBTY01000217">
    <property type="protein sequence ID" value="MDG3496705.1"/>
    <property type="molecule type" value="Genomic_DNA"/>
</dbReference>
<dbReference type="Proteomes" id="UP001152872">
    <property type="component" value="Unassembled WGS sequence"/>
</dbReference>
<evidence type="ECO:0000256" key="1">
    <source>
        <dbReference type="SAM" id="MobiDB-lite"/>
    </source>
</evidence>
<name>A0A9X4MCJ6_9CYAN</name>
<accession>A0A9X4MCJ6</accession>
<dbReference type="AlphaFoldDB" id="A0A9X4MCJ6"/>
<gene>
    <name evidence="3" type="ORF">FEV09_19375</name>
</gene>
<protein>
    <submittedName>
        <fullName evidence="3">Transposase</fullName>
    </submittedName>
</protein>
<sequence length="430" mass="49561">MIIDKLQEFRQQVYRFLGNGRDAIFDLMDAVLTSPSVKSFAELSLSAVYRRKWSSLYESLKDSRPRRGRLRRLCVEQIPKDIRPLLAGDHTGWGRPHAKTLKDRSFVHQPNLVEGNKPIVLGHDYSTLGWVPEMEGSWAIPLCHERISSFETAAQRGAFQLRQVCRDLSVRPIATYDSEYGSAAFMNLTEDIPADLLLRLRPNRCLYKAPAPYRGCGRPRKHGDKFQLANADSWGDPSATFSLEDETVGQVQIQQWSDLHFKKAAQRHFQVIRVTHPHCSGLWLAWVGEQMPSLVQIWRLYLRRFAIDHWNRFAKQRLHWTLPHLLTPQQALRWSDLMPLLSWQLWLARQLVIDSPLPWQKPQTNLSFGRVAQGFAALLVRIGSPACSPKPRGKSLGWKSGRKRSPFPRFPIIKKRVSRPKKVNKDNLNS</sequence>
<dbReference type="NCBIfam" id="NF041680">
    <property type="entry name" value="transp_NF041680"/>
    <property type="match status" value="1"/>
</dbReference>
<reference evidence="3" key="1">
    <citation type="submission" date="2019-05" db="EMBL/GenBank/DDBJ databases">
        <title>Whole genome sequencing of Pseudanabaena catenata USMAC16.</title>
        <authorList>
            <person name="Khan Z."/>
            <person name="Omar W.M."/>
            <person name="Convey P."/>
            <person name="Merican F."/>
            <person name="Najimudin N."/>
        </authorList>
    </citation>
    <scope>NUCLEOTIDE SEQUENCE</scope>
    <source>
        <strain evidence="3">USMAC16</strain>
    </source>
</reference>
<evidence type="ECO:0000313" key="3">
    <source>
        <dbReference type="EMBL" id="MDG3496705.1"/>
    </source>
</evidence>
<dbReference type="Pfam" id="PF13546">
    <property type="entry name" value="DDE_5"/>
    <property type="match status" value="1"/>
</dbReference>
<feature type="compositionally biased region" description="Basic residues" evidence="1">
    <location>
        <begin position="400"/>
        <end position="410"/>
    </location>
</feature>
<evidence type="ECO:0000313" key="4">
    <source>
        <dbReference type="Proteomes" id="UP001152872"/>
    </source>
</evidence>
<dbReference type="InterPro" id="IPR038721">
    <property type="entry name" value="IS701-like_DDE_dom"/>
</dbReference>
<dbReference type="RefSeq" id="WP_009628894.1">
    <property type="nucleotide sequence ID" value="NZ_VBTY01000217.1"/>
</dbReference>
<feature type="domain" description="Transposase IS701-like DDE" evidence="2">
    <location>
        <begin position="27"/>
        <end position="257"/>
    </location>
</feature>
<keyword evidence="4" id="KW-1185">Reference proteome</keyword>
<feature type="region of interest" description="Disordered" evidence="1">
    <location>
        <begin position="388"/>
        <end position="410"/>
    </location>
</feature>
<evidence type="ECO:0000259" key="2">
    <source>
        <dbReference type="Pfam" id="PF13546"/>
    </source>
</evidence>
<comment type="caution">
    <text evidence="3">The sequence shown here is derived from an EMBL/GenBank/DDBJ whole genome shotgun (WGS) entry which is preliminary data.</text>
</comment>